<sequence>MLAEVCATGRRLTRKELESLRARGERAAEAGFGLRALVRRHVSVARDTWPTLAPTSGGHVLAAVEQAIDAFAEGHERAQLLAVRQEEAVRREFIDDLLYGRSDLGRLAERAEHFGLLLSRAHTVAVAQGGTPVEDTHPAARQVESAVVARFGERRILLTTKDGRLVCIAPGEQDDVLSFFAKQAYAATDGGRVAIGRPHPGAGGVVHSYEEALNALDLAKRLDIQEPVLRAADLLVYPVLTRDRQAMADLVESALGPLQDARGGARPLVETLTAYFDAGCVAAEAARRLGLSVRAFTYRLERIHKLTGADPSDSVHRYTLQTAVIGARLLGWPDDV</sequence>
<evidence type="ECO:0000259" key="3">
    <source>
        <dbReference type="Pfam" id="PF17853"/>
    </source>
</evidence>
<dbReference type="Pfam" id="PF17853">
    <property type="entry name" value="GGDEF_2"/>
    <property type="match status" value="1"/>
</dbReference>
<proteinExistence type="inferred from homology"/>
<comment type="caution">
    <text evidence="4">The sequence shown here is derived from an EMBL/GenBank/DDBJ whole genome shotgun (WGS) entry which is preliminary data.</text>
</comment>
<evidence type="ECO:0000259" key="2">
    <source>
        <dbReference type="Pfam" id="PF13556"/>
    </source>
</evidence>
<evidence type="ECO:0000256" key="1">
    <source>
        <dbReference type="ARBA" id="ARBA00006754"/>
    </source>
</evidence>
<dbReference type="Proteomes" id="UP001596035">
    <property type="component" value="Unassembled WGS sequence"/>
</dbReference>
<accession>A0ABW0E1W0</accession>
<gene>
    <name evidence="4" type="ORF">ACFPWV_27370</name>
</gene>
<feature type="domain" description="CdaR GGDEF-like" evidence="3">
    <location>
        <begin position="100"/>
        <end position="218"/>
    </location>
</feature>
<evidence type="ECO:0000313" key="4">
    <source>
        <dbReference type="EMBL" id="MFC5243589.1"/>
    </source>
</evidence>
<dbReference type="InterPro" id="IPR051448">
    <property type="entry name" value="CdaR-like_regulators"/>
</dbReference>
<dbReference type="Gene3D" id="1.10.10.2840">
    <property type="entry name" value="PucR C-terminal helix-turn-helix domain"/>
    <property type="match status" value="1"/>
</dbReference>
<organism evidence="4 5">
    <name type="scientific">Streptomyces atrovirens</name>
    <dbReference type="NCBI Taxonomy" id="285556"/>
    <lineage>
        <taxon>Bacteria</taxon>
        <taxon>Bacillati</taxon>
        <taxon>Actinomycetota</taxon>
        <taxon>Actinomycetes</taxon>
        <taxon>Kitasatosporales</taxon>
        <taxon>Streptomycetaceae</taxon>
        <taxon>Streptomyces</taxon>
    </lineage>
</organism>
<dbReference type="Pfam" id="PF13556">
    <property type="entry name" value="HTH_30"/>
    <property type="match status" value="1"/>
</dbReference>
<protein>
    <submittedName>
        <fullName evidence="4">PucR family transcriptional regulator</fullName>
    </submittedName>
</protein>
<dbReference type="PANTHER" id="PTHR33744:SF1">
    <property type="entry name" value="DNA-BINDING TRANSCRIPTIONAL ACTIVATOR ADER"/>
    <property type="match status" value="1"/>
</dbReference>
<name>A0ABW0E1W0_9ACTN</name>
<dbReference type="PANTHER" id="PTHR33744">
    <property type="entry name" value="CARBOHYDRATE DIACID REGULATOR"/>
    <property type="match status" value="1"/>
</dbReference>
<dbReference type="RefSeq" id="WP_344559895.1">
    <property type="nucleotide sequence ID" value="NZ_BAAATG010000015.1"/>
</dbReference>
<feature type="domain" description="PucR C-terminal helix-turn-helix" evidence="2">
    <location>
        <begin position="268"/>
        <end position="324"/>
    </location>
</feature>
<dbReference type="EMBL" id="JBHSKN010000026">
    <property type="protein sequence ID" value="MFC5243589.1"/>
    <property type="molecule type" value="Genomic_DNA"/>
</dbReference>
<dbReference type="InterPro" id="IPR025736">
    <property type="entry name" value="PucR_C-HTH_dom"/>
</dbReference>
<dbReference type="InterPro" id="IPR042070">
    <property type="entry name" value="PucR_C-HTH_sf"/>
</dbReference>
<keyword evidence="5" id="KW-1185">Reference proteome</keyword>
<comment type="similarity">
    <text evidence="1">Belongs to the CdaR family.</text>
</comment>
<reference evidence="5" key="1">
    <citation type="journal article" date="2019" name="Int. J. Syst. Evol. Microbiol.">
        <title>The Global Catalogue of Microorganisms (GCM) 10K type strain sequencing project: providing services to taxonomists for standard genome sequencing and annotation.</title>
        <authorList>
            <consortium name="The Broad Institute Genomics Platform"/>
            <consortium name="The Broad Institute Genome Sequencing Center for Infectious Disease"/>
            <person name="Wu L."/>
            <person name="Ma J."/>
        </authorList>
    </citation>
    <scope>NUCLEOTIDE SEQUENCE [LARGE SCALE GENOMIC DNA]</scope>
    <source>
        <strain evidence="5">CGMCC 4.7131</strain>
    </source>
</reference>
<evidence type="ECO:0000313" key="5">
    <source>
        <dbReference type="Proteomes" id="UP001596035"/>
    </source>
</evidence>
<dbReference type="InterPro" id="IPR041522">
    <property type="entry name" value="CdaR_GGDEF"/>
</dbReference>